<dbReference type="EMBL" id="SNRW01040049">
    <property type="protein sequence ID" value="KAA6347098.1"/>
    <property type="molecule type" value="Genomic_DNA"/>
</dbReference>
<reference evidence="1 2" key="1">
    <citation type="submission" date="2019-03" db="EMBL/GenBank/DDBJ databases">
        <title>Single cell metagenomics reveals metabolic interactions within the superorganism composed of flagellate Streblomastix strix and complex community of Bacteroidetes bacteria on its surface.</title>
        <authorList>
            <person name="Treitli S.C."/>
            <person name="Kolisko M."/>
            <person name="Husnik F."/>
            <person name="Keeling P."/>
            <person name="Hampl V."/>
        </authorList>
    </citation>
    <scope>NUCLEOTIDE SEQUENCE [LARGE SCALE GENOMIC DNA]</scope>
    <source>
        <strain evidence="1">ST1C</strain>
    </source>
</reference>
<feature type="non-terminal residue" evidence="1">
    <location>
        <position position="1"/>
    </location>
</feature>
<accession>A0A5J4SMD5</accession>
<dbReference type="InterPro" id="IPR012340">
    <property type="entry name" value="NA-bd_OB-fold"/>
</dbReference>
<sequence length="88" mass="9949">NTQLFRIYLSDGTWGIPSIIAKERTGQINTSNMKKFTIIKLTQFELGIHEEKVTLIVKDFETVIVDYNTQIGSPKKYIIGSGNTLETV</sequence>
<dbReference type="AlphaFoldDB" id="A0A5J4SMD5"/>
<proteinExistence type="predicted"/>
<gene>
    <name evidence="1" type="ORF">EZS28_052046</name>
</gene>
<dbReference type="OrthoDB" id="3064516at2759"/>
<protein>
    <submittedName>
        <fullName evidence="1">Uncharacterized protein</fullName>
    </submittedName>
</protein>
<dbReference type="Proteomes" id="UP000324800">
    <property type="component" value="Unassembled WGS sequence"/>
</dbReference>
<dbReference type="SUPFAM" id="SSF50249">
    <property type="entry name" value="Nucleic acid-binding proteins"/>
    <property type="match status" value="1"/>
</dbReference>
<comment type="caution">
    <text evidence="1">The sequence shown here is derived from an EMBL/GenBank/DDBJ whole genome shotgun (WGS) entry which is preliminary data.</text>
</comment>
<organism evidence="1 2">
    <name type="scientific">Streblomastix strix</name>
    <dbReference type="NCBI Taxonomy" id="222440"/>
    <lineage>
        <taxon>Eukaryota</taxon>
        <taxon>Metamonada</taxon>
        <taxon>Preaxostyla</taxon>
        <taxon>Oxymonadida</taxon>
        <taxon>Streblomastigidae</taxon>
        <taxon>Streblomastix</taxon>
    </lineage>
</organism>
<evidence type="ECO:0000313" key="2">
    <source>
        <dbReference type="Proteomes" id="UP000324800"/>
    </source>
</evidence>
<evidence type="ECO:0000313" key="1">
    <source>
        <dbReference type="EMBL" id="KAA6347098.1"/>
    </source>
</evidence>
<name>A0A5J4SMD5_9EUKA</name>
<dbReference type="Gene3D" id="2.40.50.140">
    <property type="entry name" value="Nucleic acid-binding proteins"/>
    <property type="match status" value="1"/>
</dbReference>